<dbReference type="RefSeq" id="WP_282211154.1">
    <property type="nucleotide sequence ID" value="NZ_CP118247.1"/>
</dbReference>
<dbReference type="Proteomes" id="UP001222118">
    <property type="component" value="Chromosome"/>
</dbReference>
<name>A0ABY7YWE5_9HYPH</name>
<gene>
    <name evidence="1" type="ORF">PSQ90_15425</name>
</gene>
<organism evidence="1 2">
    <name type="scientific">Devosia rhodophyticola</name>
    <dbReference type="NCBI Taxonomy" id="3026423"/>
    <lineage>
        <taxon>Bacteria</taxon>
        <taxon>Pseudomonadati</taxon>
        <taxon>Pseudomonadota</taxon>
        <taxon>Alphaproteobacteria</taxon>
        <taxon>Hyphomicrobiales</taxon>
        <taxon>Devosiaceae</taxon>
        <taxon>Devosia</taxon>
    </lineage>
</organism>
<accession>A0ABY7YWE5</accession>
<reference evidence="1 2" key="1">
    <citation type="submission" date="2023-02" db="EMBL/GenBank/DDBJ databases">
        <title>Devosia chondri sp. nov., isolated from the phycosphere of marine algae.</title>
        <authorList>
            <person name="Kim J.M."/>
            <person name="Lee J.K."/>
            <person name="Choi B.J."/>
            <person name="Bayburt H."/>
            <person name="Jeon C.O."/>
        </authorList>
    </citation>
    <scope>NUCLEOTIDE SEQUENCE [LARGE SCALE GENOMIC DNA]</scope>
    <source>
        <strain evidence="1 2">G2-5</strain>
    </source>
</reference>
<keyword evidence="2" id="KW-1185">Reference proteome</keyword>
<proteinExistence type="predicted"/>
<sequence>MRKLSDLRAKLGDKAMATIAIQKQAGSAHSTRKAELAIAKRVPNRPSAAAKLPKPPKVLARKPRRGLKLRPAKPVEMLPEEKAPPFQWWELPEGASVREVPPNRISESSHAILDSLLTPGGGEEVRDDLQELFAVIGLDFGTSCTKVVVRFPYETGELTVAIPAPEYCVSNNQPHLWQTVLWLRPDGQFLAWPEEGAVLLHALKQGVMASGADGNVTPGKYRGLSVSKADAATAYLAYVIRYTRGWLRTHRPNLFRGRHTRWLLNLGLPAEKADNGQLTATYRQIAAAALLCANYTDRPDIEIIKLFLTDDAVVTAGMSEDKALELGIGVFPETVAEAVGFVKSNLASLDLYLMVDVGASTLDICTFRLHRWEPGTYQYALQSGMVRPLGVEAMHWFLGQGRTVAAFIQQCERGLWEVVWATRTDKDPNAQCWQDGQDLSVFLVGGGAKSLIHRKVIDDLTPWLRTNTKGNGVRLVQLPVPKTLDTSTPVIDFGRLAVAWGLSYPEDQIGKVVPPSQSTNVPMAVRREVSEEYVSKDLV</sequence>
<dbReference type="EMBL" id="CP118247">
    <property type="protein sequence ID" value="WDR05636.1"/>
    <property type="molecule type" value="Genomic_DNA"/>
</dbReference>
<protein>
    <submittedName>
        <fullName evidence="1">Uncharacterized protein</fullName>
    </submittedName>
</protein>
<evidence type="ECO:0000313" key="2">
    <source>
        <dbReference type="Proteomes" id="UP001222118"/>
    </source>
</evidence>
<evidence type="ECO:0000313" key="1">
    <source>
        <dbReference type="EMBL" id="WDR05636.1"/>
    </source>
</evidence>